<gene>
    <name evidence="3" type="ORF">NE237_028710</name>
</gene>
<keyword evidence="1" id="KW-0732">Signal</keyword>
<proteinExistence type="predicted"/>
<feature type="chain" id="PRO_5040241117" description="PRONE domain-containing protein" evidence="1">
    <location>
        <begin position="32"/>
        <end position="251"/>
    </location>
</feature>
<dbReference type="AlphaFoldDB" id="A0A9Q0GSJ4"/>
<protein>
    <recommendedName>
        <fullName evidence="2">PRONE domain-containing protein</fullName>
    </recommendedName>
</protein>
<evidence type="ECO:0000313" key="4">
    <source>
        <dbReference type="Proteomes" id="UP001141806"/>
    </source>
</evidence>
<dbReference type="Pfam" id="PF03759">
    <property type="entry name" value="PRONE"/>
    <property type="match status" value="1"/>
</dbReference>
<dbReference type="GO" id="GO:0005085">
    <property type="term" value="F:guanyl-nucleotide exchange factor activity"/>
    <property type="evidence" value="ECO:0007669"/>
    <property type="project" value="InterPro"/>
</dbReference>
<accession>A0A9Q0GSJ4</accession>
<dbReference type="InterPro" id="IPR005512">
    <property type="entry name" value="PRONE_dom"/>
</dbReference>
<sequence length="251" mass="26996">MFPLSSSSSPQGVSLILVGVLLLCCSHQSSLHFQLLENNHHVEFGSFKSNAVYVPYLHICCILSPCTGSTCLTLIACSRGSAILLQCFCFASGNASLRSLFACGLYLVILSSMSNVSSEDGFDQQSERFGSYSLSADVSESESSSCLSCRRYNAEGASSSLASSPLAGRPPTINLEVELMKERFAKLLLGEDMSGGRREYVLLWQSPMPLLISLGLVNGSYYFWGAMEAGAIGAAEEGNVVQRDGMAFMRN</sequence>
<dbReference type="Gene3D" id="1.20.58.2010">
    <property type="entry name" value="PRONE domain, subdomain 1"/>
    <property type="match status" value="1"/>
</dbReference>
<reference evidence="3" key="1">
    <citation type="journal article" date="2023" name="Plant J.">
        <title>The genome of the king protea, Protea cynaroides.</title>
        <authorList>
            <person name="Chang J."/>
            <person name="Duong T.A."/>
            <person name="Schoeman C."/>
            <person name="Ma X."/>
            <person name="Roodt D."/>
            <person name="Barker N."/>
            <person name="Li Z."/>
            <person name="Van de Peer Y."/>
            <person name="Mizrachi E."/>
        </authorList>
    </citation>
    <scope>NUCLEOTIDE SEQUENCE</scope>
    <source>
        <tissue evidence="3">Young leaves</tissue>
    </source>
</reference>
<evidence type="ECO:0000313" key="3">
    <source>
        <dbReference type="EMBL" id="KAJ4951878.1"/>
    </source>
</evidence>
<evidence type="ECO:0000259" key="2">
    <source>
        <dbReference type="Pfam" id="PF03759"/>
    </source>
</evidence>
<feature type="domain" description="PRONE" evidence="2">
    <location>
        <begin position="176"/>
        <end position="198"/>
    </location>
</feature>
<dbReference type="EMBL" id="JAMYWD010000012">
    <property type="protein sequence ID" value="KAJ4951878.1"/>
    <property type="molecule type" value="Genomic_DNA"/>
</dbReference>
<organism evidence="3 4">
    <name type="scientific">Protea cynaroides</name>
    <dbReference type="NCBI Taxonomy" id="273540"/>
    <lineage>
        <taxon>Eukaryota</taxon>
        <taxon>Viridiplantae</taxon>
        <taxon>Streptophyta</taxon>
        <taxon>Embryophyta</taxon>
        <taxon>Tracheophyta</taxon>
        <taxon>Spermatophyta</taxon>
        <taxon>Magnoliopsida</taxon>
        <taxon>Proteales</taxon>
        <taxon>Proteaceae</taxon>
        <taxon>Protea</taxon>
    </lineage>
</organism>
<evidence type="ECO:0000256" key="1">
    <source>
        <dbReference type="SAM" id="SignalP"/>
    </source>
</evidence>
<feature type="signal peptide" evidence="1">
    <location>
        <begin position="1"/>
        <end position="31"/>
    </location>
</feature>
<dbReference type="Proteomes" id="UP001141806">
    <property type="component" value="Unassembled WGS sequence"/>
</dbReference>
<name>A0A9Q0GSJ4_9MAGN</name>
<keyword evidence="4" id="KW-1185">Reference proteome</keyword>
<comment type="caution">
    <text evidence="3">The sequence shown here is derived from an EMBL/GenBank/DDBJ whole genome shotgun (WGS) entry which is preliminary data.</text>
</comment>